<gene>
    <name evidence="1" type="ORF">ACFQND_07910</name>
</gene>
<proteinExistence type="predicted"/>
<sequence length="64" mass="7507">MWTSDIHWEEFEFAADAWQWLDDNGFRQSMKDHLSFVHADGRTAMLCLPEGETADESTEIKIFL</sequence>
<accession>A0ABW1TU62</accession>
<dbReference type="Proteomes" id="UP001596270">
    <property type="component" value="Unassembled WGS sequence"/>
</dbReference>
<dbReference type="EMBL" id="JBHSRS010000017">
    <property type="protein sequence ID" value="MFC6281149.1"/>
    <property type="molecule type" value="Genomic_DNA"/>
</dbReference>
<reference evidence="2" key="1">
    <citation type="journal article" date="2019" name="Int. J. Syst. Evol. Microbiol.">
        <title>The Global Catalogue of Microorganisms (GCM) 10K type strain sequencing project: providing services to taxonomists for standard genome sequencing and annotation.</title>
        <authorList>
            <consortium name="The Broad Institute Genomics Platform"/>
            <consortium name="The Broad Institute Genome Sequencing Center for Infectious Disease"/>
            <person name="Wu L."/>
            <person name="Ma J."/>
        </authorList>
    </citation>
    <scope>NUCLEOTIDE SEQUENCE [LARGE SCALE GENOMIC DNA]</scope>
    <source>
        <strain evidence="2">CCUG 39402</strain>
    </source>
</reference>
<keyword evidence="2" id="KW-1185">Reference proteome</keyword>
<protein>
    <submittedName>
        <fullName evidence="1">Uncharacterized protein</fullName>
    </submittedName>
</protein>
<organism evidence="1 2">
    <name type="scientific">Polaromonas aquatica</name>
    <dbReference type="NCBI Taxonomy" id="332657"/>
    <lineage>
        <taxon>Bacteria</taxon>
        <taxon>Pseudomonadati</taxon>
        <taxon>Pseudomonadota</taxon>
        <taxon>Betaproteobacteria</taxon>
        <taxon>Burkholderiales</taxon>
        <taxon>Comamonadaceae</taxon>
        <taxon>Polaromonas</taxon>
    </lineage>
</organism>
<comment type="caution">
    <text evidence="1">The sequence shown here is derived from an EMBL/GenBank/DDBJ whole genome shotgun (WGS) entry which is preliminary data.</text>
</comment>
<evidence type="ECO:0000313" key="2">
    <source>
        <dbReference type="Proteomes" id="UP001596270"/>
    </source>
</evidence>
<evidence type="ECO:0000313" key="1">
    <source>
        <dbReference type="EMBL" id="MFC6281149.1"/>
    </source>
</evidence>
<dbReference type="RefSeq" id="WP_377412844.1">
    <property type="nucleotide sequence ID" value="NZ_JBHSRS010000017.1"/>
</dbReference>
<name>A0ABW1TU62_9BURK</name>